<accession>A0A6A6SVJ1</accession>
<feature type="compositionally biased region" description="Acidic residues" evidence="3">
    <location>
        <begin position="1"/>
        <end position="20"/>
    </location>
</feature>
<dbReference type="Pfam" id="PF00004">
    <property type="entry name" value="AAA"/>
    <property type="match status" value="1"/>
</dbReference>
<evidence type="ECO:0000256" key="3">
    <source>
        <dbReference type="SAM" id="MobiDB-lite"/>
    </source>
</evidence>
<dbReference type="GO" id="GO:0016887">
    <property type="term" value="F:ATP hydrolysis activity"/>
    <property type="evidence" value="ECO:0007669"/>
    <property type="project" value="InterPro"/>
</dbReference>
<organism evidence="6 7">
    <name type="scientific">Lophiostoma macrostomum CBS 122681</name>
    <dbReference type="NCBI Taxonomy" id="1314788"/>
    <lineage>
        <taxon>Eukaryota</taxon>
        <taxon>Fungi</taxon>
        <taxon>Dikarya</taxon>
        <taxon>Ascomycota</taxon>
        <taxon>Pezizomycotina</taxon>
        <taxon>Dothideomycetes</taxon>
        <taxon>Pleosporomycetidae</taxon>
        <taxon>Pleosporales</taxon>
        <taxon>Lophiostomataceae</taxon>
        <taxon>Lophiostoma</taxon>
    </lineage>
</organism>
<dbReference type="AlphaFoldDB" id="A0A6A6SVJ1"/>
<dbReference type="Proteomes" id="UP000799324">
    <property type="component" value="Unassembled WGS sequence"/>
</dbReference>
<dbReference type="EMBL" id="MU004454">
    <property type="protein sequence ID" value="KAF2650448.1"/>
    <property type="molecule type" value="Genomic_DNA"/>
</dbReference>
<dbReference type="InterPro" id="IPR003959">
    <property type="entry name" value="ATPase_AAA_core"/>
</dbReference>
<feature type="domain" description="BCS1 N-terminal" evidence="5">
    <location>
        <begin position="96"/>
        <end position="264"/>
    </location>
</feature>
<dbReference type="OrthoDB" id="10251412at2759"/>
<evidence type="ECO:0000259" key="5">
    <source>
        <dbReference type="Pfam" id="PF08740"/>
    </source>
</evidence>
<feature type="compositionally biased region" description="Basic and acidic residues" evidence="3">
    <location>
        <begin position="600"/>
        <end position="609"/>
    </location>
</feature>
<proteinExistence type="predicted"/>
<evidence type="ECO:0000313" key="6">
    <source>
        <dbReference type="EMBL" id="KAF2650448.1"/>
    </source>
</evidence>
<dbReference type="SUPFAM" id="SSF52540">
    <property type="entry name" value="P-loop containing nucleoside triphosphate hydrolases"/>
    <property type="match status" value="1"/>
</dbReference>
<evidence type="ECO:0008006" key="8">
    <source>
        <dbReference type="Google" id="ProtNLM"/>
    </source>
</evidence>
<sequence length="714" mass="80456">MRDRYQDDEESGSESDDYEQYEQYKQYKQYKQDKQEKRQSKKNGNDTKTSNWLDAVPTNDQIVALTESKLFIGVREWLLRSGSFDLTTAIWVVSMLVLAKSYGSSTLSGIKNYGTNAVHPKPSSELATKLCDWVAEHGQAKNSFSSWCKLPTFQQVEVTEIAEQRFGCVVEEQWGPNDRTQPEKRKLGLQASNGKSVFFFGGKLFMLERSGHVVDGCHTSYNSKREDEKITLRCFWGNTKPLSNLLRHVEQHSKQQSAKLLIKRVERIRTQTLACHTDLFESFDNLPTKCVVVIEDIDAYNILREGSSEKEKIRRELEEAQKVLEKKKTVSSTKKSTPAAPAMREASHRGRGGGSGRSEYDRQFPPLSGVVEPEFLDDEESIESLSDLESEIENAQEIVTRLAGRLNALHKQEKTRITLSGLLNAIDGPGAKEGRFLILTTNAIKSLDGALRRHGRCDKTWYMGRSSPAMAAITFRRLFGQDPNRTHSLTDIHRLSIDFGKQVAPDTFAPCEIQEYCVSHRGQPEEAVADWQRYVQIKASGEDDVQYDINDELQVEPDYLASAPEDWDKALDGYDMYMKGLQKMTERSAEKTITSPLQKLRSDSEDSLPHGESLWGRNDSEETVLEACCRPKSLARRSSCGAAWYGHRIPYPKAATMTTVHPVQNSTDNGISDFQSADFTAVCTDSTATVSCSSAVTSKLESYRAEDHGVTAFW</sequence>
<dbReference type="InterPro" id="IPR027417">
    <property type="entry name" value="P-loop_NTPase"/>
</dbReference>
<keyword evidence="2" id="KW-0175">Coiled coil</keyword>
<dbReference type="Pfam" id="PF08740">
    <property type="entry name" value="BCS1_N"/>
    <property type="match status" value="1"/>
</dbReference>
<dbReference type="InterPro" id="IPR014851">
    <property type="entry name" value="BCS1_N"/>
</dbReference>
<feature type="coiled-coil region" evidence="2">
    <location>
        <begin position="378"/>
        <end position="412"/>
    </location>
</feature>
<protein>
    <recommendedName>
        <fullName evidence="8">ATPase AAA-type core domain-containing protein</fullName>
    </recommendedName>
</protein>
<evidence type="ECO:0000256" key="2">
    <source>
        <dbReference type="SAM" id="Coils"/>
    </source>
</evidence>
<evidence type="ECO:0000259" key="4">
    <source>
        <dbReference type="Pfam" id="PF00004"/>
    </source>
</evidence>
<evidence type="ECO:0000313" key="7">
    <source>
        <dbReference type="Proteomes" id="UP000799324"/>
    </source>
</evidence>
<feature type="region of interest" description="Disordered" evidence="3">
    <location>
        <begin position="324"/>
        <end position="367"/>
    </location>
</feature>
<name>A0A6A6SVJ1_9PLEO</name>
<dbReference type="GO" id="GO:0005524">
    <property type="term" value="F:ATP binding"/>
    <property type="evidence" value="ECO:0007669"/>
    <property type="project" value="InterPro"/>
</dbReference>
<keyword evidence="7" id="KW-1185">Reference proteome</keyword>
<feature type="region of interest" description="Disordered" evidence="3">
    <location>
        <begin position="587"/>
        <end position="615"/>
    </location>
</feature>
<dbReference type="InterPro" id="IPR050747">
    <property type="entry name" value="Mitochondrial_chaperone_BCS1"/>
</dbReference>
<dbReference type="Gene3D" id="3.40.50.300">
    <property type="entry name" value="P-loop containing nucleotide triphosphate hydrolases"/>
    <property type="match status" value="1"/>
</dbReference>
<dbReference type="InterPro" id="IPR003960">
    <property type="entry name" value="ATPase_AAA_CS"/>
</dbReference>
<reference evidence="6" key="1">
    <citation type="journal article" date="2020" name="Stud. Mycol.">
        <title>101 Dothideomycetes genomes: a test case for predicting lifestyles and emergence of pathogens.</title>
        <authorList>
            <person name="Haridas S."/>
            <person name="Albert R."/>
            <person name="Binder M."/>
            <person name="Bloem J."/>
            <person name="Labutti K."/>
            <person name="Salamov A."/>
            <person name="Andreopoulos B."/>
            <person name="Baker S."/>
            <person name="Barry K."/>
            <person name="Bills G."/>
            <person name="Bluhm B."/>
            <person name="Cannon C."/>
            <person name="Castanera R."/>
            <person name="Culley D."/>
            <person name="Daum C."/>
            <person name="Ezra D."/>
            <person name="Gonzalez J."/>
            <person name="Henrissat B."/>
            <person name="Kuo A."/>
            <person name="Liang C."/>
            <person name="Lipzen A."/>
            <person name="Lutzoni F."/>
            <person name="Magnuson J."/>
            <person name="Mondo S."/>
            <person name="Nolan M."/>
            <person name="Ohm R."/>
            <person name="Pangilinan J."/>
            <person name="Park H.-J."/>
            <person name="Ramirez L."/>
            <person name="Alfaro M."/>
            <person name="Sun H."/>
            <person name="Tritt A."/>
            <person name="Yoshinaga Y."/>
            <person name="Zwiers L.-H."/>
            <person name="Turgeon B."/>
            <person name="Goodwin S."/>
            <person name="Spatafora J."/>
            <person name="Crous P."/>
            <person name="Grigoriev I."/>
        </authorList>
    </citation>
    <scope>NUCLEOTIDE SEQUENCE</scope>
    <source>
        <strain evidence="6">CBS 122681</strain>
    </source>
</reference>
<feature type="region of interest" description="Disordered" evidence="3">
    <location>
        <begin position="1"/>
        <end position="53"/>
    </location>
</feature>
<evidence type="ECO:0000256" key="1">
    <source>
        <dbReference type="ARBA" id="ARBA00004325"/>
    </source>
</evidence>
<dbReference type="PANTHER" id="PTHR23070">
    <property type="entry name" value="BCS1 AAA-TYPE ATPASE"/>
    <property type="match status" value="1"/>
</dbReference>
<feature type="domain" description="ATPase AAA-type core" evidence="4">
    <location>
        <begin position="410"/>
        <end position="463"/>
    </location>
</feature>
<gene>
    <name evidence="6" type="ORF">K491DRAFT_682973</name>
</gene>
<dbReference type="GO" id="GO:0031966">
    <property type="term" value="C:mitochondrial membrane"/>
    <property type="evidence" value="ECO:0007669"/>
    <property type="project" value="UniProtKB-SubCell"/>
</dbReference>
<comment type="subcellular location">
    <subcellularLocation>
        <location evidence="1">Mitochondrion membrane</location>
    </subcellularLocation>
</comment>
<dbReference type="PROSITE" id="PS00674">
    <property type="entry name" value="AAA"/>
    <property type="match status" value="1"/>
</dbReference>